<proteinExistence type="predicted"/>
<evidence type="ECO:0000313" key="1">
    <source>
        <dbReference type="EMBL" id="KAI0063835.1"/>
    </source>
</evidence>
<sequence length="461" mass="50426">HATPNMGDQVFLKQNIFKGHLGAILLSSHHATSLDVADANKFLSTAQDGIVGVAPAYGAKCRLVAIAFASPTMVLLIRLPVDAVANGSDHWREVFRTILQNDTLFKVGIRVDRLVASLLLDHGLEAGPLVDLYSLNNKEDRDNAFPLISDLVGESRLNKKNLGCTFLDEKADDPERTALRAWVKMNTGALDRQVRISLPSSDNKSMIFHQFLKVLSTIVRDQDRLDSMKPTVVKHDVKKGFKYKDGQLHVQSTRYKTRIRFSAKVHIQTENGAPVQKCSVTHVKGRAVAIKVKGPFGGSAIHSIKTLGKDRSTNAESKRSYIVWLAFYGGTTLQDQYFFRALWLPAAGVPRAPPSTHASSIHFSARTLNPSQQAAVRAITSDTSITLIHGPPGTGKTTVIAAAVSTFSRLSPNRGIWLVAHSNVAVKTIAEKLASVGFLGFRLLVSEDFHFDWCVVSACPC</sequence>
<reference evidence="1" key="1">
    <citation type="submission" date="2021-03" db="EMBL/GenBank/DDBJ databases">
        <authorList>
            <consortium name="DOE Joint Genome Institute"/>
            <person name="Ahrendt S."/>
            <person name="Looney B.P."/>
            <person name="Miyauchi S."/>
            <person name="Morin E."/>
            <person name="Drula E."/>
            <person name="Courty P.E."/>
            <person name="Chicoki N."/>
            <person name="Fauchery L."/>
            <person name="Kohler A."/>
            <person name="Kuo A."/>
            <person name="Labutti K."/>
            <person name="Pangilinan J."/>
            <person name="Lipzen A."/>
            <person name="Riley R."/>
            <person name="Andreopoulos W."/>
            <person name="He G."/>
            <person name="Johnson J."/>
            <person name="Barry K.W."/>
            <person name="Grigoriev I.V."/>
            <person name="Nagy L."/>
            <person name="Hibbett D."/>
            <person name="Henrissat B."/>
            <person name="Matheny P.B."/>
            <person name="Labbe J."/>
            <person name="Martin F."/>
        </authorList>
    </citation>
    <scope>NUCLEOTIDE SEQUENCE</scope>
    <source>
        <strain evidence="1">HHB10654</strain>
    </source>
</reference>
<accession>A0ACB8T6F3</accession>
<dbReference type="EMBL" id="MU277201">
    <property type="protein sequence ID" value="KAI0063835.1"/>
    <property type="molecule type" value="Genomic_DNA"/>
</dbReference>
<name>A0ACB8T6F3_9AGAM</name>
<reference evidence="1" key="2">
    <citation type="journal article" date="2022" name="New Phytol.">
        <title>Evolutionary transition to the ectomycorrhizal habit in the genomes of a hyperdiverse lineage of mushroom-forming fungi.</title>
        <authorList>
            <person name="Looney B."/>
            <person name="Miyauchi S."/>
            <person name="Morin E."/>
            <person name="Drula E."/>
            <person name="Courty P.E."/>
            <person name="Kohler A."/>
            <person name="Kuo A."/>
            <person name="LaButti K."/>
            <person name="Pangilinan J."/>
            <person name="Lipzen A."/>
            <person name="Riley R."/>
            <person name="Andreopoulos W."/>
            <person name="He G."/>
            <person name="Johnson J."/>
            <person name="Nolan M."/>
            <person name="Tritt A."/>
            <person name="Barry K.W."/>
            <person name="Grigoriev I.V."/>
            <person name="Nagy L.G."/>
            <person name="Hibbett D."/>
            <person name="Henrissat B."/>
            <person name="Matheny P.B."/>
            <person name="Labbe J."/>
            <person name="Martin F.M."/>
        </authorList>
    </citation>
    <scope>NUCLEOTIDE SEQUENCE</scope>
    <source>
        <strain evidence="1">HHB10654</strain>
    </source>
</reference>
<comment type="caution">
    <text evidence="1">The sequence shown here is derived from an EMBL/GenBank/DDBJ whole genome shotgun (WGS) entry which is preliminary data.</text>
</comment>
<gene>
    <name evidence="1" type="ORF">BV25DRAFT_1801673</name>
</gene>
<keyword evidence="2" id="KW-1185">Reference proteome</keyword>
<protein>
    <submittedName>
        <fullName evidence="1">Uncharacterized protein</fullName>
    </submittedName>
</protein>
<organism evidence="1 2">
    <name type="scientific">Artomyces pyxidatus</name>
    <dbReference type="NCBI Taxonomy" id="48021"/>
    <lineage>
        <taxon>Eukaryota</taxon>
        <taxon>Fungi</taxon>
        <taxon>Dikarya</taxon>
        <taxon>Basidiomycota</taxon>
        <taxon>Agaricomycotina</taxon>
        <taxon>Agaricomycetes</taxon>
        <taxon>Russulales</taxon>
        <taxon>Auriscalpiaceae</taxon>
        <taxon>Artomyces</taxon>
    </lineage>
</organism>
<dbReference type="Proteomes" id="UP000814140">
    <property type="component" value="Unassembled WGS sequence"/>
</dbReference>
<evidence type="ECO:0000313" key="2">
    <source>
        <dbReference type="Proteomes" id="UP000814140"/>
    </source>
</evidence>
<feature type="non-terminal residue" evidence="1">
    <location>
        <position position="1"/>
    </location>
</feature>